<evidence type="ECO:0000313" key="1">
    <source>
        <dbReference type="EnsemblPlants" id="QL05p021050:mrna:CDS:1"/>
    </source>
</evidence>
<dbReference type="InParanoid" id="A0A7N2LNH4"/>
<dbReference type="EMBL" id="LRBV02000005">
    <property type="status" value="NOT_ANNOTATED_CDS"/>
    <property type="molecule type" value="Genomic_DNA"/>
</dbReference>
<dbReference type="OMA" id="YCASSPR"/>
<sequence>MGVDDKCPICQEGVETVMHALRDCLWVRSIWRHLGVLPSDQIFWRADLQVWLVYNGNAKLNGTTGSMPWKMLFPFALWNLWKSRNGSVFRGKNPNPDLAKEVVSQVREFLYCASSPRDLARRTIKGVR</sequence>
<evidence type="ECO:0000313" key="2">
    <source>
        <dbReference type="Proteomes" id="UP000594261"/>
    </source>
</evidence>
<keyword evidence="2" id="KW-1185">Reference proteome</keyword>
<protein>
    <recommendedName>
        <fullName evidence="3">Reverse transcriptase zinc-binding domain-containing protein</fullName>
    </recommendedName>
</protein>
<proteinExistence type="predicted"/>
<evidence type="ECO:0008006" key="3">
    <source>
        <dbReference type="Google" id="ProtNLM"/>
    </source>
</evidence>
<dbReference type="Proteomes" id="UP000594261">
    <property type="component" value="Chromosome 5"/>
</dbReference>
<name>A0A7N2LNH4_QUELO</name>
<accession>A0A7N2LNH4</accession>
<dbReference type="EnsemblPlants" id="QL05p021050:mrna">
    <property type="protein sequence ID" value="QL05p021050:mrna:CDS:1"/>
    <property type="gene ID" value="QL05p021050"/>
</dbReference>
<dbReference type="AlphaFoldDB" id="A0A7N2LNH4"/>
<reference evidence="1 2" key="1">
    <citation type="journal article" date="2016" name="G3 (Bethesda)">
        <title>First Draft Assembly and Annotation of the Genome of a California Endemic Oak Quercus lobata Nee (Fagaceae).</title>
        <authorList>
            <person name="Sork V.L."/>
            <person name="Fitz-Gibbon S.T."/>
            <person name="Puiu D."/>
            <person name="Crepeau M."/>
            <person name="Gugger P.F."/>
            <person name="Sherman R."/>
            <person name="Stevens K."/>
            <person name="Langley C.H."/>
            <person name="Pellegrini M."/>
            <person name="Salzberg S.L."/>
        </authorList>
    </citation>
    <scope>NUCLEOTIDE SEQUENCE [LARGE SCALE GENOMIC DNA]</scope>
    <source>
        <strain evidence="1 2">cv. SW786</strain>
    </source>
</reference>
<organism evidence="1 2">
    <name type="scientific">Quercus lobata</name>
    <name type="common">Valley oak</name>
    <dbReference type="NCBI Taxonomy" id="97700"/>
    <lineage>
        <taxon>Eukaryota</taxon>
        <taxon>Viridiplantae</taxon>
        <taxon>Streptophyta</taxon>
        <taxon>Embryophyta</taxon>
        <taxon>Tracheophyta</taxon>
        <taxon>Spermatophyta</taxon>
        <taxon>Magnoliopsida</taxon>
        <taxon>eudicotyledons</taxon>
        <taxon>Gunneridae</taxon>
        <taxon>Pentapetalae</taxon>
        <taxon>rosids</taxon>
        <taxon>fabids</taxon>
        <taxon>Fagales</taxon>
        <taxon>Fagaceae</taxon>
        <taxon>Quercus</taxon>
    </lineage>
</organism>
<reference evidence="1" key="2">
    <citation type="submission" date="2021-01" db="UniProtKB">
        <authorList>
            <consortium name="EnsemblPlants"/>
        </authorList>
    </citation>
    <scope>IDENTIFICATION</scope>
</reference>
<dbReference type="Gramene" id="QL05p021050:mrna">
    <property type="protein sequence ID" value="QL05p021050:mrna:CDS:1"/>
    <property type="gene ID" value="QL05p021050"/>
</dbReference>